<evidence type="ECO:0000256" key="19">
    <source>
        <dbReference type="ARBA" id="ARBA00023228"/>
    </source>
</evidence>
<keyword evidence="14" id="KW-0862">Zinc</keyword>
<keyword evidence="16" id="KW-0482">Metalloprotease</keyword>
<evidence type="ECO:0000256" key="4">
    <source>
        <dbReference type="ARBA" id="ARBA00004613"/>
    </source>
</evidence>
<dbReference type="InterPro" id="IPR039866">
    <property type="entry name" value="CPQ"/>
</dbReference>
<keyword evidence="25" id="KW-1185">Reference proteome</keyword>
<dbReference type="FunFam" id="3.50.30.30:FF:000009">
    <property type="entry name" value="Carboxypeptidase Q"/>
    <property type="match status" value="1"/>
</dbReference>
<evidence type="ECO:0000256" key="8">
    <source>
        <dbReference type="ARBA" id="ARBA00022645"/>
    </source>
</evidence>
<comment type="similarity">
    <text evidence="5">Belongs to the peptidase M28 family.</text>
</comment>
<evidence type="ECO:0000256" key="10">
    <source>
        <dbReference type="ARBA" id="ARBA00022723"/>
    </source>
</evidence>
<evidence type="ECO:0000256" key="1">
    <source>
        <dbReference type="ARBA" id="ARBA00004240"/>
    </source>
</evidence>
<evidence type="ECO:0000256" key="13">
    <source>
        <dbReference type="ARBA" id="ARBA00022824"/>
    </source>
</evidence>
<dbReference type="GO" id="GO:0070573">
    <property type="term" value="F:metallodipeptidase activity"/>
    <property type="evidence" value="ECO:0007669"/>
    <property type="project" value="InterPro"/>
</dbReference>
<evidence type="ECO:0000259" key="22">
    <source>
        <dbReference type="Pfam" id="PF02225"/>
    </source>
</evidence>
<comment type="subcellular location">
    <subcellularLocation>
        <location evidence="1">Endoplasmic reticulum</location>
    </subcellularLocation>
    <subcellularLocation>
        <location evidence="3">Golgi apparatus</location>
    </subcellularLocation>
    <subcellularLocation>
        <location evidence="2">Lysosome</location>
    </subcellularLocation>
    <subcellularLocation>
        <location evidence="4">Secreted</location>
    </subcellularLocation>
</comment>
<evidence type="ECO:0000256" key="20">
    <source>
        <dbReference type="ARBA" id="ARBA00025833"/>
    </source>
</evidence>
<dbReference type="AlphaFoldDB" id="A0A9J6GJY9"/>
<comment type="subunit">
    <text evidence="20">Homodimer. The monomeric form is inactive while the homodimer is active.</text>
</comment>
<dbReference type="GO" id="GO:0046872">
    <property type="term" value="F:metal ion binding"/>
    <property type="evidence" value="ECO:0007669"/>
    <property type="project" value="UniProtKB-KW"/>
</dbReference>
<dbReference type="GO" id="GO:0004180">
    <property type="term" value="F:carboxypeptidase activity"/>
    <property type="evidence" value="ECO:0007669"/>
    <property type="project" value="UniProtKB-KW"/>
</dbReference>
<feature type="domain" description="Peptidase M28" evidence="23">
    <location>
        <begin position="227"/>
        <end position="422"/>
    </location>
</feature>
<dbReference type="Pfam" id="PF04389">
    <property type="entry name" value="Peptidase_M28"/>
    <property type="match status" value="1"/>
</dbReference>
<evidence type="ECO:0000256" key="11">
    <source>
        <dbReference type="ARBA" id="ARBA00022729"/>
    </source>
</evidence>
<dbReference type="GO" id="GO:0043171">
    <property type="term" value="P:peptide catabolic process"/>
    <property type="evidence" value="ECO:0007669"/>
    <property type="project" value="TreeGrafter"/>
</dbReference>
<organism evidence="24 25">
    <name type="scientific">Haemaphysalis longicornis</name>
    <name type="common">Bush tick</name>
    <dbReference type="NCBI Taxonomy" id="44386"/>
    <lineage>
        <taxon>Eukaryota</taxon>
        <taxon>Metazoa</taxon>
        <taxon>Ecdysozoa</taxon>
        <taxon>Arthropoda</taxon>
        <taxon>Chelicerata</taxon>
        <taxon>Arachnida</taxon>
        <taxon>Acari</taxon>
        <taxon>Parasitiformes</taxon>
        <taxon>Ixodida</taxon>
        <taxon>Ixodoidea</taxon>
        <taxon>Ixodidae</taxon>
        <taxon>Haemaphysalinae</taxon>
        <taxon>Haemaphysalis</taxon>
    </lineage>
</organism>
<protein>
    <recommendedName>
        <fullName evidence="6">Carboxypeptidase Q</fullName>
    </recommendedName>
    <alternativeName>
        <fullName evidence="21">Plasma glutamate carboxypeptidase</fullName>
    </alternativeName>
</protein>
<evidence type="ECO:0000256" key="7">
    <source>
        <dbReference type="ARBA" id="ARBA00022525"/>
    </source>
</evidence>
<dbReference type="GO" id="GO:0005783">
    <property type="term" value="C:endoplasmic reticulum"/>
    <property type="evidence" value="ECO:0007669"/>
    <property type="project" value="UniProtKB-SubCell"/>
</dbReference>
<evidence type="ECO:0000259" key="23">
    <source>
        <dbReference type="Pfam" id="PF04389"/>
    </source>
</evidence>
<evidence type="ECO:0000256" key="5">
    <source>
        <dbReference type="ARBA" id="ARBA00010918"/>
    </source>
</evidence>
<evidence type="ECO:0000256" key="16">
    <source>
        <dbReference type="ARBA" id="ARBA00023049"/>
    </source>
</evidence>
<dbReference type="GO" id="GO:0006508">
    <property type="term" value="P:proteolysis"/>
    <property type="evidence" value="ECO:0007669"/>
    <property type="project" value="UniProtKB-KW"/>
</dbReference>
<evidence type="ECO:0000256" key="18">
    <source>
        <dbReference type="ARBA" id="ARBA00023180"/>
    </source>
</evidence>
<dbReference type="EMBL" id="JABSTR010000007">
    <property type="protein sequence ID" value="KAH9374784.1"/>
    <property type="molecule type" value="Genomic_DNA"/>
</dbReference>
<keyword evidence="11" id="KW-0732">Signal</keyword>
<dbReference type="OMA" id="HSDHQPF"/>
<dbReference type="Proteomes" id="UP000821853">
    <property type="component" value="Chromosome 5"/>
</dbReference>
<keyword evidence="10" id="KW-0479">Metal-binding</keyword>
<gene>
    <name evidence="24" type="ORF">HPB48_000448</name>
</gene>
<keyword evidence="19" id="KW-0458">Lysosome</keyword>
<keyword evidence="13" id="KW-0256">Endoplasmic reticulum</keyword>
<keyword evidence="8" id="KW-0121">Carboxypeptidase</keyword>
<dbReference type="Pfam" id="PF02225">
    <property type="entry name" value="PA"/>
    <property type="match status" value="1"/>
</dbReference>
<accession>A0A9J6GJY9</accession>
<evidence type="ECO:0000313" key="24">
    <source>
        <dbReference type="EMBL" id="KAH9374784.1"/>
    </source>
</evidence>
<dbReference type="OrthoDB" id="10013407at2759"/>
<evidence type="ECO:0000256" key="6">
    <source>
        <dbReference type="ARBA" id="ARBA00014116"/>
    </source>
</evidence>
<dbReference type="GO" id="GO:0005764">
    <property type="term" value="C:lysosome"/>
    <property type="evidence" value="ECO:0007669"/>
    <property type="project" value="UniProtKB-SubCell"/>
</dbReference>
<dbReference type="Gene3D" id="3.40.630.10">
    <property type="entry name" value="Zn peptidases"/>
    <property type="match status" value="1"/>
</dbReference>
<dbReference type="Gene3D" id="3.50.30.30">
    <property type="match status" value="1"/>
</dbReference>
<feature type="domain" description="PA" evidence="22">
    <location>
        <begin position="120"/>
        <end position="199"/>
    </location>
</feature>
<dbReference type="InterPro" id="IPR007484">
    <property type="entry name" value="Peptidase_M28"/>
</dbReference>
<dbReference type="VEuPathDB" id="VectorBase:HLOH_062321"/>
<name>A0A9J6GJY9_HAELO</name>
<comment type="caution">
    <text evidence="24">The sequence shown here is derived from an EMBL/GenBank/DDBJ whole genome shotgun (WGS) entry which is preliminary data.</text>
</comment>
<keyword evidence="9" id="KW-0645">Protease</keyword>
<keyword evidence="15" id="KW-0333">Golgi apparatus</keyword>
<dbReference type="PANTHER" id="PTHR12053">
    <property type="entry name" value="PROTEASE FAMILY M28 PLASMA GLUTAMATE CARBOXYPEPTIDASE-RELATED"/>
    <property type="match status" value="1"/>
</dbReference>
<dbReference type="PANTHER" id="PTHR12053:SF3">
    <property type="entry name" value="CARBOXYPEPTIDASE Q"/>
    <property type="match status" value="1"/>
</dbReference>
<evidence type="ECO:0000256" key="15">
    <source>
        <dbReference type="ARBA" id="ARBA00023034"/>
    </source>
</evidence>
<evidence type="ECO:0000256" key="12">
    <source>
        <dbReference type="ARBA" id="ARBA00022801"/>
    </source>
</evidence>
<dbReference type="GO" id="GO:0005794">
    <property type="term" value="C:Golgi apparatus"/>
    <property type="evidence" value="ECO:0007669"/>
    <property type="project" value="UniProtKB-SubCell"/>
</dbReference>
<evidence type="ECO:0000256" key="3">
    <source>
        <dbReference type="ARBA" id="ARBA00004555"/>
    </source>
</evidence>
<dbReference type="InterPro" id="IPR003137">
    <property type="entry name" value="PA_domain"/>
</dbReference>
<keyword evidence="17" id="KW-0865">Zymogen</keyword>
<evidence type="ECO:0000256" key="14">
    <source>
        <dbReference type="ARBA" id="ARBA00022833"/>
    </source>
</evidence>
<keyword evidence="18" id="KW-0325">Glycoprotein</keyword>
<evidence type="ECO:0000256" key="2">
    <source>
        <dbReference type="ARBA" id="ARBA00004371"/>
    </source>
</evidence>
<sequence length="435" mass="47481">MSVTNDIIDAVVYGSEQNKTFDALAAFVDAYPGRLAGSEILERSIDYMVQLLEGQMFDAVYTEPVQVPSWVRGSEEAWMTKPQSKRLAILGLGGSVGTPPGGLIAPVFVVSSFEELENNSSQAKGKIVVFNQKYRGYAKSVAYRFGGASAAARAGAIAALVRSVTPLSINSPHTGVMQYDDNVTKIPAAAITVEDAELLDRLQGRGVNPVVKLVMNAKTLPPDMSRNIIAEIRGREKPDEEVSTQIVLVSGHLDSWDVGQGAMDDASGAFVSWRAVAVLRQLGLRPRRTLRCVLWTDEEQATSGAKEYFRRHFESERRLVNLVMESDSGTFRPLGLGFSATNKWALCMAAEVVTLFAPINASQLTLGAKVSDLTPWVKRGIPAASLTTANEKYFYFHHSEGDTMSVLDRHELDLCTALWAAAAYVFAELSERLPR</sequence>
<evidence type="ECO:0000256" key="21">
    <source>
        <dbReference type="ARBA" id="ARBA00033328"/>
    </source>
</evidence>
<dbReference type="GO" id="GO:0005615">
    <property type="term" value="C:extracellular space"/>
    <property type="evidence" value="ECO:0007669"/>
    <property type="project" value="TreeGrafter"/>
</dbReference>
<reference evidence="24 25" key="1">
    <citation type="journal article" date="2020" name="Cell">
        <title>Large-Scale Comparative Analyses of Tick Genomes Elucidate Their Genetic Diversity and Vector Capacities.</title>
        <authorList>
            <consortium name="Tick Genome and Microbiome Consortium (TIGMIC)"/>
            <person name="Jia N."/>
            <person name="Wang J."/>
            <person name="Shi W."/>
            <person name="Du L."/>
            <person name="Sun Y."/>
            <person name="Zhan W."/>
            <person name="Jiang J.F."/>
            <person name="Wang Q."/>
            <person name="Zhang B."/>
            <person name="Ji P."/>
            <person name="Bell-Sakyi L."/>
            <person name="Cui X.M."/>
            <person name="Yuan T.T."/>
            <person name="Jiang B.G."/>
            <person name="Yang W.F."/>
            <person name="Lam T.T."/>
            <person name="Chang Q.C."/>
            <person name="Ding S.J."/>
            <person name="Wang X.J."/>
            <person name="Zhu J.G."/>
            <person name="Ruan X.D."/>
            <person name="Zhao L."/>
            <person name="Wei J.T."/>
            <person name="Ye R.Z."/>
            <person name="Que T.C."/>
            <person name="Du C.H."/>
            <person name="Zhou Y.H."/>
            <person name="Cheng J.X."/>
            <person name="Dai P.F."/>
            <person name="Guo W.B."/>
            <person name="Han X.H."/>
            <person name="Huang E.J."/>
            <person name="Li L.F."/>
            <person name="Wei W."/>
            <person name="Gao Y.C."/>
            <person name="Liu J.Z."/>
            <person name="Shao H.Z."/>
            <person name="Wang X."/>
            <person name="Wang C.C."/>
            <person name="Yang T.C."/>
            <person name="Huo Q.B."/>
            <person name="Li W."/>
            <person name="Chen H.Y."/>
            <person name="Chen S.E."/>
            <person name="Zhou L.G."/>
            <person name="Ni X.B."/>
            <person name="Tian J.H."/>
            <person name="Sheng Y."/>
            <person name="Liu T."/>
            <person name="Pan Y.S."/>
            <person name="Xia L.Y."/>
            <person name="Li J."/>
            <person name="Zhao F."/>
            <person name="Cao W.C."/>
        </authorList>
    </citation>
    <scope>NUCLEOTIDE SEQUENCE [LARGE SCALE GENOMIC DNA]</scope>
    <source>
        <strain evidence="24">HaeL-2018</strain>
    </source>
</reference>
<proteinExistence type="inferred from homology"/>
<dbReference type="SUPFAM" id="SSF53187">
    <property type="entry name" value="Zn-dependent exopeptidases"/>
    <property type="match status" value="1"/>
</dbReference>
<evidence type="ECO:0000256" key="9">
    <source>
        <dbReference type="ARBA" id="ARBA00022670"/>
    </source>
</evidence>
<keyword evidence="7" id="KW-0964">Secreted</keyword>
<keyword evidence="12" id="KW-0378">Hydrolase</keyword>
<evidence type="ECO:0000313" key="25">
    <source>
        <dbReference type="Proteomes" id="UP000821853"/>
    </source>
</evidence>
<evidence type="ECO:0000256" key="17">
    <source>
        <dbReference type="ARBA" id="ARBA00023145"/>
    </source>
</evidence>